<dbReference type="Proteomes" id="UP001594351">
    <property type="component" value="Unassembled WGS sequence"/>
</dbReference>
<feature type="transmembrane region" description="Helical" evidence="1">
    <location>
        <begin position="255"/>
        <end position="272"/>
    </location>
</feature>
<feature type="transmembrane region" description="Helical" evidence="1">
    <location>
        <begin position="537"/>
        <end position="555"/>
    </location>
</feature>
<sequence length="832" mass="96889">MQFLQLFILLTGPGLYFYSLLNGDIRDRLNIIARWSFITGVSIVFTSLISILTLYLGFFWLDLIVFTYFLGMLLVVIHKPWLMKHLFSAPVPSFHKLMSFCALSFIIIFLFFQPTEHYFGGRDPGIYVHTAIHISQANDIKKEDRFLTSIRNDYPGLFKDRFHRFAGIYLEEHDGALFTNPQYYHVYSIWLAMAHKLWGADWFLYITPLFGLLSLMMFFSFTHLVFDKVVSTLAVLFLSFNISQIWYARGPYSEILSQLVIWLSLFLIVLSYRHQNNLLAFLSGLSLGVSVLIRLDNILLLGPYMAFLTIIYILSKNKYSHFILCNLAGLSAAGLVYLMYVFKYGREYTTWALIRTTPITNIKLGFFFAWTAGTILVLLVFVLLFRTCLYRALQFLIRHKSVLLNVLLMLLLLYFGYLYFIRPDPANPAMINPTARSFEEEAFVRLGWYLSEIGIILSVLGLFYFIRKRINRENLIFVLFILVNFTIYLYNPRIYPDHFWAVRRYVPFIIPAFLIFISYILAIFYRGSLKLKILSGLLTTYIFGYFLFIGWPFLYHTEYGGIKTTLDSLASRFGENDIIITNKLQFLVGRVGTPLYFMYNKQILFLKRDYDQKKLARFVKDKSEAEYKVFMLLGSDKFDFDKNDLYLKYLDQVTFQYNKSADNFLALPDKVALNSLRVNIYRCLPKSALGVINKVDLGSLEDFNYTLHGFFYSEGDQEVNYRWTRAQAEIGLAQERIPAQKMRVLFRAAHHGHEADKALDIFINGQKISTMIIGHDFADYGVEYSVNENGPAAEIILSTIGFKTDGWRPIDLGLGRDKRELGIQLDWLKFEY</sequence>
<feature type="transmembrane region" description="Helical" evidence="1">
    <location>
        <begin position="401"/>
        <end position="420"/>
    </location>
</feature>
<feature type="transmembrane region" description="Helical" evidence="1">
    <location>
        <begin position="505"/>
        <end position="525"/>
    </location>
</feature>
<feature type="transmembrane region" description="Helical" evidence="1">
    <location>
        <begin position="63"/>
        <end position="82"/>
    </location>
</feature>
<feature type="transmembrane region" description="Helical" evidence="1">
    <location>
        <begin position="473"/>
        <end position="490"/>
    </location>
</feature>
<name>A0ABV6Z134_UNCC1</name>
<keyword evidence="1" id="KW-0812">Transmembrane</keyword>
<feature type="transmembrane region" description="Helical" evidence="1">
    <location>
        <begin position="94"/>
        <end position="112"/>
    </location>
</feature>
<feature type="transmembrane region" description="Helical" evidence="1">
    <location>
        <begin position="446"/>
        <end position="466"/>
    </location>
</feature>
<keyword evidence="1" id="KW-0472">Membrane</keyword>
<comment type="caution">
    <text evidence="2">The sequence shown here is derived from an EMBL/GenBank/DDBJ whole genome shotgun (WGS) entry which is preliminary data.</text>
</comment>
<gene>
    <name evidence="2" type="ORF">ACFL27_18410</name>
</gene>
<accession>A0ABV6Z134</accession>
<dbReference type="EMBL" id="JBHPBY010000276">
    <property type="protein sequence ID" value="MFC1852172.1"/>
    <property type="molecule type" value="Genomic_DNA"/>
</dbReference>
<evidence type="ECO:0000313" key="2">
    <source>
        <dbReference type="EMBL" id="MFC1852172.1"/>
    </source>
</evidence>
<protein>
    <recommendedName>
        <fullName evidence="4">Glycosyltransferase RgtA/B/C/D-like domain-containing protein</fullName>
    </recommendedName>
</protein>
<feature type="transmembrane region" description="Helical" evidence="1">
    <location>
        <begin position="229"/>
        <end position="249"/>
    </location>
</feature>
<evidence type="ECO:0000256" key="1">
    <source>
        <dbReference type="SAM" id="Phobius"/>
    </source>
</evidence>
<organism evidence="2 3">
    <name type="scientific">candidate division CSSED10-310 bacterium</name>
    <dbReference type="NCBI Taxonomy" id="2855610"/>
    <lineage>
        <taxon>Bacteria</taxon>
        <taxon>Bacteria division CSSED10-310</taxon>
    </lineage>
</organism>
<proteinExistence type="predicted"/>
<evidence type="ECO:0000313" key="3">
    <source>
        <dbReference type="Proteomes" id="UP001594351"/>
    </source>
</evidence>
<feature type="transmembrane region" description="Helical" evidence="1">
    <location>
        <begin position="35"/>
        <end position="57"/>
    </location>
</feature>
<feature type="transmembrane region" description="Helical" evidence="1">
    <location>
        <begin position="322"/>
        <end position="342"/>
    </location>
</feature>
<keyword evidence="1" id="KW-1133">Transmembrane helix</keyword>
<feature type="transmembrane region" description="Helical" evidence="1">
    <location>
        <begin position="299"/>
        <end position="315"/>
    </location>
</feature>
<feature type="transmembrane region" description="Helical" evidence="1">
    <location>
        <begin position="6"/>
        <end position="23"/>
    </location>
</feature>
<feature type="transmembrane region" description="Helical" evidence="1">
    <location>
        <begin position="202"/>
        <end position="222"/>
    </location>
</feature>
<reference evidence="2 3" key="1">
    <citation type="submission" date="2024-09" db="EMBL/GenBank/DDBJ databases">
        <title>Laminarin stimulates single cell rates of sulfate reduction while oxygen inhibits transcriptomic activity in coastal marine sediment.</title>
        <authorList>
            <person name="Lindsay M."/>
            <person name="Orcutt B."/>
            <person name="Emerson D."/>
            <person name="Stepanauskas R."/>
            <person name="D'Angelo T."/>
        </authorList>
    </citation>
    <scope>NUCLEOTIDE SEQUENCE [LARGE SCALE GENOMIC DNA]</scope>
    <source>
        <strain evidence="2">SAG AM-311-K15</strain>
    </source>
</reference>
<keyword evidence="3" id="KW-1185">Reference proteome</keyword>
<evidence type="ECO:0008006" key="4">
    <source>
        <dbReference type="Google" id="ProtNLM"/>
    </source>
</evidence>
<feature type="transmembrane region" description="Helical" evidence="1">
    <location>
        <begin position="362"/>
        <end position="389"/>
    </location>
</feature>